<feature type="domain" description="M23ase beta-sheet core" evidence="2">
    <location>
        <begin position="268"/>
        <end position="362"/>
    </location>
</feature>
<evidence type="ECO:0000313" key="4">
    <source>
        <dbReference type="Proteomes" id="UP001595887"/>
    </source>
</evidence>
<gene>
    <name evidence="3" type="ORF">ACFOWX_10085</name>
</gene>
<dbReference type="RefSeq" id="WP_381423716.1">
    <property type="nucleotide sequence ID" value="NZ_JBHSDH010000013.1"/>
</dbReference>
<evidence type="ECO:0000259" key="2">
    <source>
        <dbReference type="Pfam" id="PF01551"/>
    </source>
</evidence>
<keyword evidence="4" id="KW-1185">Reference proteome</keyword>
<reference evidence="4" key="1">
    <citation type="journal article" date="2019" name="Int. J. Syst. Evol. Microbiol.">
        <title>The Global Catalogue of Microorganisms (GCM) 10K type strain sequencing project: providing services to taxonomists for standard genome sequencing and annotation.</title>
        <authorList>
            <consortium name="The Broad Institute Genomics Platform"/>
            <consortium name="The Broad Institute Genome Sequencing Center for Infectious Disease"/>
            <person name="Wu L."/>
            <person name="Ma J."/>
        </authorList>
    </citation>
    <scope>NUCLEOTIDE SEQUENCE [LARGE SCALE GENOMIC DNA]</scope>
    <source>
        <strain evidence="4">CECT 8531</strain>
    </source>
</reference>
<evidence type="ECO:0000256" key="1">
    <source>
        <dbReference type="SAM" id="Phobius"/>
    </source>
</evidence>
<sequence>MSLSVKAAGWKNRIAGWFVDREFFMRSNGQVRFVKISAKLQKRVAGSVAAVVGLWTLITLGMAINQASISYERMSLVEKAAAVQSKSESVANYRKFISDATKDIEKRQDMLETMTAPLAGEVSAPTDADVPVKQNEAFKKISAAIPEAAGLAQLEARQVRFAEKMTKVAQLRAQRAANAIRQFGLNPEAMAKSQINSAQGGPFIPFFGNDKKQSFGDPRFDKLAAAVERMAAMEGALASVPTAMPARVGMVSSSYGYRRDPFTGAGAMHSGLDFKGPIGTPILAAADGVISFAGQQSGYGNTIEITHANGLVTRYAHLSGFTVTHGQKVARGVQVGKMGSTGRSTGSHLHFEVRLNGQAVNPLKFLEANNDVLEVQALAGSTRAQRASGKKS</sequence>
<dbReference type="GO" id="GO:0016787">
    <property type="term" value="F:hydrolase activity"/>
    <property type="evidence" value="ECO:0007669"/>
    <property type="project" value="UniProtKB-KW"/>
</dbReference>
<comment type="caution">
    <text evidence="3">The sequence shown here is derived from an EMBL/GenBank/DDBJ whole genome shotgun (WGS) entry which is preliminary data.</text>
</comment>
<dbReference type="InterPro" id="IPR016047">
    <property type="entry name" value="M23ase_b-sheet_dom"/>
</dbReference>
<proteinExistence type="predicted"/>
<keyword evidence="3" id="KW-0378">Hydrolase</keyword>
<evidence type="ECO:0000313" key="3">
    <source>
        <dbReference type="EMBL" id="MFC4292761.1"/>
    </source>
</evidence>
<keyword evidence="1" id="KW-1133">Transmembrane helix</keyword>
<organism evidence="3 4">
    <name type="scientific">Sphingorhabdus arenilitoris</name>
    <dbReference type="NCBI Taxonomy" id="1490041"/>
    <lineage>
        <taxon>Bacteria</taxon>
        <taxon>Pseudomonadati</taxon>
        <taxon>Pseudomonadota</taxon>
        <taxon>Alphaproteobacteria</taxon>
        <taxon>Sphingomonadales</taxon>
        <taxon>Sphingomonadaceae</taxon>
        <taxon>Sphingorhabdus</taxon>
    </lineage>
</organism>
<dbReference type="SUPFAM" id="SSF51261">
    <property type="entry name" value="Duplicated hybrid motif"/>
    <property type="match status" value="1"/>
</dbReference>
<keyword evidence="1" id="KW-0812">Transmembrane</keyword>
<dbReference type="Proteomes" id="UP001595887">
    <property type="component" value="Unassembled WGS sequence"/>
</dbReference>
<feature type="transmembrane region" description="Helical" evidence="1">
    <location>
        <begin position="44"/>
        <end position="64"/>
    </location>
</feature>
<keyword evidence="1" id="KW-0472">Membrane</keyword>
<dbReference type="CDD" id="cd12797">
    <property type="entry name" value="M23_peptidase"/>
    <property type="match status" value="1"/>
</dbReference>
<dbReference type="EC" id="3.4.24.-" evidence="3"/>
<protein>
    <submittedName>
        <fullName evidence="3">M23 family metallopeptidase</fullName>
        <ecNumber evidence="3">3.4.24.-</ecNumber>
    </submittedName>
</protein>
<dbReference type="PANTHER" id="PTHR21666">
    <property type="entry name" value="PEPTIDASE-RELATED"/>
    <property type="match status" value="1"/>
</dbReference>
<accession>A0ABV8RHB8</accession>
<dbReference type="Pfam" id="PF01551">
    <property type="entry name" value="Peptidase_M23"/>
    <property type="match status" value="1"/>
</dbReference>
<dbReference type="InterPro" id="IPR050570">
    <property type="entry name" value="Cell_wall_metabolism_enzyme"/>
</dbReference>
<dbReference type="PANTHER" id="PTHR21666:SF270">
    <property type="entry name" value="MUREIN HYDROLASE ACTIVATOR ENVC"/>
    <property type="match status" value="1"/>
</dbReference>
<dbReference type="InterPro" id="IPR011055">
    <property type="entry name" value="Dup_hybrid_motif"/>
</dbReference>
<dbReference type="EMBL" id="JBHSDH010000013">
    <property type="protein sequence ID" value="MFC4292761.1"/>
    <property type="molecule type" value="Genomic_DNA"/>
</dbReference>
<name>A0ABV8RHB8_9SPHN</name>
<dbReference type="Gene3D" id="2.70.70.10">
    <property type="entry name" value="Glucose Permease (Domain IIA)"/>
    <property type="match status" value="1"/>
</dbReference>